<organism evidence="2 3">
    <name type="scientific">Bacteroides sedimenti</name>
    <dbReference type="NCBI Taxonomy" id="2136147"/>
    <lineage>
        <taxon>Bacteria</taxon>
        <taxon>Pseudomonadati</taxon>
        <taxon>Bacteroidota</taxon>
        <taxon>Bacteroidia</taxon>
        <taxon>Bacteroidales</taxon>
        <taxon>Bacteroidaceae</taxon>
        <taxon>Bacteroides</taxon>
    </lineage>
</organism>
<evidence type="ECO:0000313" key="2">
    <source>
        <dbReference type="EMBL" id="BEG98174.1"/>
    </source>
</evidence>
<evidence type="ECO:0000256" key="1">
    <source>
        <dbReference type="SAM" id="SignalP"/>
    </source>
</evidence>
<keyword evidence="1" id="KW-0732">Signal</keyword>
<evidence type="ECO:0008006" key="4">
    <source>
        <dbReference type="Google" id="ProtNLM"/>
    </source>
</evidence>
<keyword evidence="3" id="KW-1185">Reference proteome</keyword>
<sequence length="173" mass="20228">MKKIPLIIFLSLIFISSASQDEYPIRNVYLNKDVVFKLNVNDTIKGFAYFICTFTINKSVLSVSKIKVEDVILKKTLNYHYQTKERSLFDNDIKKDSADHWGLVESKEKLEEINLINRIRFLIDSTLINNKDKIKFSYDTLSIQCYENSKYKMQKRSIILFKVAPLKNIGSVK</sequence>
<dbReference type="RefSeq" id="WP_353332900.1">
    <property type="nucleotide sequence ID" value="NZ_AP028055.1"/>
</dbReference>
<feature type="signal peptide" evidence="1">
    <location>
        <begin position="1"/>
        <end position="20"/>
    </location>
</feature>
<feature type="chain" id="PRO_5047001928" description="DUF3868 domain-containing protein" evidence="1">
    <location>
        <begin position="21"/>
        <end position="173"/>
    </location>
</feature>
<evidence type="ECO:0000313" key="3">
    <source>
        <dbReference type="Proteomes" id="UP001496674"/>
    </source>
</evidence>
<gene>
    <name evidence="2" type="ORF">BSYN_04390</name>
</gene>
<name>A0ABM8I7T1_9BACE</name>
<dbReference type="EMBL" id="AP028055">
    <property type="protein sequence ID" value="BEG98174.1"/>
    <property type="molecule type" value="Genomic_DNA"/>
</dbReference>
<dbReference type="Proteomes" id="UP001496674">
    <property type="component" value="Chromosome"/>
</dbReference>
<proteinExistence type="predicted"/>
<accession>A0ABM8I7T1</accession>
<reference evidence="2 3" key="1">
    <citation type="submission" date="2023-04" db="EMBL/GenBank/DDBJ databases">
        <title>Draft genome sequence of acteroides sedimenti strain YN3PY1.</title>
        <authorList>
            <person name="Yoshida N."/>
        </authorList>
    </citation>
    <scope>NUCLEOTIDE SEQUENCE [LARGE SCALE GENOMIC DNA]</scope>
    <source>
        <strain evidence="2 3">YN3PY1</strain>
    </source>
</reference>
<protein>
    <recommendedName>
        <fullName evidence="4">DUF3868 domain-containing protein</fullName>
    </recommendedName>
</protein>